<dbReference type="AlphaFoldDB" id="A0A6I2F2E4"/>
<keyword evidence="2" id="KW-1185">Reference proteome</keyword>
<sequence>MVEVKFSLSRSEALVLFDWLSRFNETGDPAFADQAEERVLWDIEAFLERQLPEPFDPDYERLLATAREAVRDSTA</sequence>
<accession>A0A6I2F2E4</accession>
<comment type="caution">
    <text evidence="1">The sequence shown here is derived from an EMBL/GenBank/DDBJ whole genome shotgun (WGS) entry which is preliminary data.</text>
</comment>
<dbReference type="RefSeq" id="WP_312854834.1">
    <property type="nucleotide sequence ID" value="NZ_WJIF01000001.1"/>
</dbReference>
<evidence type="ECO:0000313" key="2">
    <source>
        <dbReference type="Proteomes" id="UP000431080"/>
    </source>
</evidence>
<reference evidence="1 2" key="1">
    <citation type="submission" date="2019-10" db="EMBL/GenBank/DDBJ databases">
        <authorList>
            <person name="Nie G."/>
            <person name="Ming H."/>
            <person name="Yi B."/>
        </authorList>
    </citation>
    <scope>NUCLEOTIDE SEQUENCE [LARGE SCALE GENOMIC DNA]</scope>
    <source>
        <strain evidence="1 2">CFH 90414</strain>
    </source>
</reference>
<organism evidence="1 2">
    <name type="scientific">Agromyces agglutinans</name>
    <dbReference type="NCBI Taxonomy" id="2662258"/>
    <lineage>
        <taxon>Bacteria</taxon>
        <taxon>Bacillati</taxon>
        <taxon>Actinomycetota</taxon>
        <taxon>Actinomycetes</taxon>
        <taxon>Micrococcales</taxon>
        <taxon>Microbacteriaceae</taxon>
        <taxon>Agromyces</taxon>
    </lineage>
</organism>
<dbReference type="EMBL" id="WJIF01000001">
    <property type="protein sequence ID" value="MRG58759.1"/>
    <property type="molecule type" value="Genomic_DNA"/>
</dbReference>
<protein>
    <submittedName>
        <fullName evidence="1">Uncharacterized protein</fullName>
    </submittedName>
</protein>
<gene>
    <name evidence="1" type="ORF">GE115_02560</name>
</gene>
<proteinExistence type="predicted"/>
<evidence type="ECO:0000313" key="1">
    <source>
        <dbReference type="EMBL" id="MRG58759.1"/>
    </source>
</evidence>
<dbReference type="Proteomes" id="UP000431080">
    <property type="component" value="Unassembled WGS sequence"/>
</dbReference>
<name>A0A6I2F2E4_9MICO</name>